<keyword evidence="2" id="KW-1185">Reference proteome</keyword>
<dbReference type="Proteomes" id="UP000025171">
    <property type="component" value="Unassembled WGS sequence"/>
</dbReference>
<sequence length="269" mass="29849">MGLAMAAPIMSAMLPGGKPIEALANVFSVAHGQAEQSIQTSLVRQVWAGVIDPSQLSIRVNGADAAALMAQVQASEAKRASENHMFLITLSQLNDAIDEMEARADEMERSFVEKYGESWREDLALKILDEDEIPQRMDGESLADYRERVEQALIEEMIDENGEIKDQYKNDPELKDRAEWAKTRWDTRQAKLKAEGLEATYNDPNATDVERQEALEDASQAGVRLAKHNAADEDIAAEMDAEMDKRLDEVSSTKEVAVENSFLSMTGQS</sequence>
<dbReference type="EMBL" id="ARYK01000001">
    <property type="protein sequence ID" value="KCZ93825.1"/>
    <property type="molecule type" value="Genomic_DNA"/>
</dbReference>
<accession>A0A059FT03</accession>
<organism evidence="1 2">
    <name type="scientific">Hyphomonas johnsonii MHS-2</name>
    <dbReference type="NCBI Taxonomy" id="1280950"/>
    <lineage>
        <taxon>Bacteria</taxon>
        <taxon>Pseudomonadati</taxon>
        <taxon>Pseudomonadota</taxon>
        <taxon>Alphaproteobacteria</taxon>
        <taxon>Hyphomonadales</taxon>
        <taxon>Hyphomonadaceae</taxon>
        <taxon>Hyphomonas</taxon>
    </lineage>
</organism>
<dbReference type="PATRIC" id="fig|1280950.3.peg.116"/>
<dbReference type="AlphaFoldDB" id="A0A059FT03"/>
<name>A0A059FT03_9PROT</name>
<protein>
    <submittedName>
        <fullName evidence="1">Uncharacterized protein</fullName>
    </submittedName>
</protein>
<gene>
    <name evidence="1" type="ORF">HJO_00575</name>
</gene>
<comment type="caution">
    <text evidence="1">The sequence shown here is derived from an EMBL/GenBank/DDBJ whole genome shotgun (WGS) entry which is preliminary data.</text>
</comment>
<evidence type="ECO:0000313" key="2">
    <source>
        <dbReference type="Proteomes" id="UP000025171"/>
    </source>
</evidence>
<proteinExistence type="predicted"/>
<reference evidence="1 2" key="1">
    <citation type="journal article" date="2014" name="Antonie Van Leeuwenhoek">
        <title>Hyphomonas beringensis sp. nov. and Hyphomonas chukchiensis sp. nov., isolated from surface seawater of the Bering Sea and Chukchi Sea.</title>
        <authorList>
            <person name="Li C."/>
            <person name="Lai Q."/>
            <person name="Li G."/>
            <person name="Dong C."/>
            <person name="Wang J."/>
            <person name="Liao Y."/>
            <person name="Shao Z."/>
        </authorList>
    </citation>
    <scope>NUCLEOTIDE SEQUENCE [LARGE SCALE GENOMIC DNA]</scope>
    <source>
        <strain evidence="1 2">MHS-2</strain>
    </source>
</reference>
<evidence type="ECO:0000313" key="1">
    <source>
        <dbReference type="EMBL" id="KCZ93825.1"/>
    </source>
</evidence>